<keyword evidence="2" id="KW-1185">Reference proteome</keyword>
<reference evidence="1 2" key="1">
    <citation type="submission" date="2017-06" db="EMBL/GenBank/DDBJ databases">
        <title>Genome sequencing of cyanobaciteial culture collection at National Institute for Environmental Studies (NIES).</title>
        <authorList>
            <person name="Hirose Y."/>
            <person name="Shimura Y."/>
            <person name="Fujisawa T."/>
            <person name="Nakamura Y."/>
            <person name="Kawachi M."/>
        </authorList>
    </citation>
    <scope>NUCLEOTIDE SEQUENCE [LARGE SCALE GENOMIC DNA]</scope>
    <source>
        <strain evidence="1 2">NIES-37</strain>
    </source>
</reference>
<name>A0A1Z4MSK8_9CYAN</name>
<dbReference type="Proteomes" id="UP000218785">
    <property type="component" value="Chromosome"/>
</dbReference>
<dbReference type="RefSeq" id="WP_096573675.1">
    <property type="nucleotide sequence ID" value="NZ_CAWNJS010000001.1"/>
</dbReference>
<evidence type="ECO:0008006" key="3">
    <source>
        <dbReference type="Google" id="ProtNLM"/>
    </source>
</evidence>
<dbReference type="AlphaFoldDB" id="A0A1Z4MSK8"/>
<proteinExistence type="predicted"/>
<protein>
    <recommendedName>
        <fullName evidence="3">Type I restriction enzyme R protein N-terminal domain-containing protein</fullName>
    </recommendedName>
</protein>
<dbReference type="KEGG" id="ttq:NIES37_03880"/>
<sequence>MSYSDFSLSKVKRDFNLTTVEGVRFLPETQPIKPSLYLKEALSEGLPLATATGSEKARSELIISPILVEVRKILERKISFFSGEDFTVAPELGLSGVCDFLISRSPEQIFIEAPVIVIIEAKKGDLKPGLGQCAAEMIAAQKFNDANNIPTKAIYGSVSSGTAWRFLKLEGQTLTIDFHDYTVPPVEILLGMLVWMVQEG</sequence>
<evidence type="ECO:0000313" key="2">
    <source>
        <dbReference type="Proteomes" id="UP000218785"/>
    </source>
</evidence>
<evidence type="ECO:0000313" key="1">
    <source>
        <dbReference type="EMBL" id="BAY96455.1"/>
    </source>
</evidence>
<accession>A0A1Z4MSK8</accession>
<organism evidence="1 2">
    <name type="scientific">Tolypothrix tenuis PCC 7101</name>
    <dbReference type="NCBI Taxonomy" id="231146"/>
    <lineage>
        <taxon>Bacteria</taxon>
        <taxon>Bacillati</taxon>
        <taxon>Cyanobacteriota</taxon>
        <taxon>Cyanophyceae</taxon>
        <taxon>Nostocales</taxon>
        <taxon>Tolypothrichaceae</taxon>
        <taxon>Tolypothrix</taxon>
    </lineage>
</organism>
<dbReference type="EMBL" id="AP018248">
    <property type="protein sequence ID" value="BAY96455.1"/>
    <property type="molecule type" value="Genomic_DNA"/>
</dbReference>
<gene>
    <name evidence="1" type="ORF">NIES37_03880</name>
</gene>